<dbReference type="CDD" id="cd00268">
    <property type="entry name" value="DEADc"/>
    <property type="match status" value="1"/>
</dbReference>
<dbReference type="InterPro" id="IPR057325">
    <property type="entry name" value="DeaD_dimer"/>
</dbReference>
<feature type="compositionally biased region" description="Basic residues" evidence="10">
    <location>
        <begin position="617"/>
        <end position="634"/>
    </location>
</feature>
<dbReference type="PROSITE" id="PS51192">
    <property type="entry name" value="HELICASE_ATP_BIND_1"/>
    <property type="match status" value="1"/>
</dbReference>
<keyword evidence="6 9" id="KW-0067">ATP-binding</keyword>
<dbReference type="PANTHER" id="PTHR47963">
    <property type="entry name" value="DEAD-BOX ATP-DEPENDENT RNA HELICASE 47, MITOCHONDRIAL"/>
    <property type="match status" value="1"/>
</dbReference>
<evidence type="ECO:0000256" key="4">
    <source>
        <dbReference type="ARBA" id="ARBA00022801"/>
    </source>
</evidence>
<feature type="region of interest" description="Disordered" evidence="10">
    <location>
        <begin position="511"/>
        <end position="539"/>
    </location>
</feature>
<proteinExistence type="inferred from homology"/>
<dbReference type="InterPro" id="IPR001650">
    <property type="entry name" value="Helicase_C-like"/>
</dbReference>
<comment type="caution">
    <text evidence="14">The sequence shown here is derived from an EMBL/GenBank/DDBJ whole genome shotgun (WGS) entry which is preliminary data.</text>
</comment>
<sequence length="634" mass="68688">MIFKQTGINMSEIAAGTSASSLETNPNFETGELDLEGSFDTHEADAATAQGSPEETTFFSDLGLPKIILDTLENMGFSEPTPIQRQGIPPLMAGRDVVGIAQTGTGKTAAFGLPILSACDQAGQVQALILAPTRELAAQSATALTEFSRGMKLKVVAVYGGASYGPQISALRDGAQIVVGTPGRIMDLMERGELDLSALKFFVLDEADEMLRMGFSEDVDQIASGANRDAIRALFSATMPPAIKRIAERHLSDPVEISIAPQSSTVETVNQTYAVVPFKFKSEALCRVLALSEAAASIVFVRTRIDAEQVGTELQNAGFLAAAISGDVAQAERERIVARLREGTLDVLVATDVAARGLDVERIGLVVNYDVPREAEAYVHRIGRTGRAGREGTSLTFFTPRERPRKRVIEKLTGEKMTEVFIPSPDQVAQARANRMTEQIGRRLEKGEMEVYYDAIQDLVVAKGMDIGDAAAALLALASGDFGPEKRKLEFRVRREEKVDELGRFISASFEEGRENEGSKSSRAKGSARRHFSSGSSRRYRVEVGRRDRVKPGAIVGAITGEGGLKGGDVGHIDILQSFSLVEMARPLSPETIRKIAKARVSGRTLRMREDEGPGKHSGKKHGKKRDFKHKRRG</sequence>
<dbReference type="Pfam" id="PF00271">
    <property type="entry name" value="Helicase_C"/>
    <property type="match status" value="1"/>
</dbReference>
<accession>A0AB34WYI1</accession>
<evidence type="ECO:0000256" key="2">
    <source>
        <dbReference type="ARBA" id="ARBA00022490"/>
    </source>
</evidence>
<evidence type="ECO:0000256" key="9">
    <source>
        <dbReference type="RuleBase" id="RU000492"/>
    </source>
</evidence>
<dbReference type="PROSITE" id="PS51195">
    <property type="entry name" value="Q_MOTIF"/>
    <property type="match status" value="1"/>
</dbReference>
<evidence type="ECO:0000259" key="11">
    <source>
        <dbReference type="PROSITE" id="PS51192"/>
    </source>
</evidence>
<evidence type="ECO:0000256" key="5">
    <source>
        <dbReference type="ARBA" id="ARBA00022806"/>
    </source>
</evidence>
<keyword evidence="2" id="KW-0963">Cytoplasm</keyword>
<evidence type="ECO:0000313" key="15">
    <source>
        <dbReference type="Proteomes" id="UP000070572"/>
    </source>
</evidence>
<dbReference type="SMART" id="SM00487">
    <property type="entry name" value="DEXDc"/>
    <property type="match status" value="1"/>
</dbReference>
<feature type="compositionally biased region" description="Basic residues" evidence="10">
    <location>
        <begin position="522"/>
        <end position="532"/>
    </location>
</feature>
<dbReference type="Gene3D" id="3.40.50.300">
    <property type="entry name" value="P-loop containing nucleotide triphosphate hydrolases"/>
    <property type="match status" value="2"/>
</dbReference>
<dbReference type="PROSITE" id="PS00039">
    <property type="entry name" value="DEAD_ATP_HELICASE"/>
    <property type="match status" value="1"/>
</dbReference>
<dbReference type="EMBL" id="LSDN01000019">
    <property type="protein sequence ID" value="KXB80008.1"/>
    <property type="molecule type" value="Genomic_DNA"/>
</dbReference>
<dbReference type="PROSITE" id="PS51194">
    <property type="entry name" value="HELICASE_CTER"/>
    <property type="match status" value="1"/>
</dbReference>
<dbReference type="Pfam" id="PF03880">
    <property type="entry name" value="DbpA"/>
    <property type="match status" value="1"/>
</dbReference>
<dbReference type="InterPro" id="IPR044742">
    <property type="entry name" value="DEAD/DEAH_RhlB"/>
</dbReference>
<dbReference type="Proteomes" id="UP000070572">
    <property type="component" value="Unassembled WGS sequence"/>
</dbReference>
<dbReference type="SUPFAM" id="SSF52540">
    <property type="entry name" value="P-loop containing nucleoside triphosphate hydrolases"/>
    <property type="match status" value="1"/>
</dbReference>
<evidence type="ECO:0000313" key="14">
    <source>
        <dbReference type="EMBL" id="KXB80008.1"/>
    </source>
</evidence>
<evidence type="ECO:0000256" key="8">
    <source>
        <dbReference type="PROSITE-ProRule" id="PRU00552"/>
    </source>
</evidence>
<feature type="domain" description="Helicase C-terminal" evidence="12">
    <location>
        <begin position="287"/>
        <end position="429"/>
    </location>
</feature>
<feature type="domain" description="Helicase ATP-binding" evidence="11">
    <location>
        <begin position="88"/>
        <end position="257"/>
    </location>
</feature>
<evidence type="ECO:0000256" key="1">
    <source>
        <dbReference type="ARBA" id="ARBA00012552"/>
    </source>
</evidence>
<comment type="similarity">
    <text evidence="9">Belongs to the DEAD box helicase family.</text>
</comment>
<evidence type="ECO:0000259" key="12">
    <source>
        <dbReference type="PROSITE" id="PS51194"/>
    </source>
</evidence>
<dbReference type="InterPro" id="IPR000629">
    <property type="entry name" value="RNA-helicase_DEAD-box_CS"/>
</dbReference>
<dbReference type="InterPro" id="IPR012677">
    <property type="entry name" value="Nucleotide-bd_a/b_plait_sf"/>
</dbReference>
<dbReference type="InterPro" id="IPR011545">
    <property type="entry name" value="DEAD/DEAH_box_helicase_dom"/>
</dbReference>
<dbReference type="GO" id="GO:0003724">
    <property type="term" value="F:RNA helicase activity"/>
    <property type="evidence" value="ECO:0007669"/>
    <property type="project" value="UniProtKB-EC"/>
</dbReference>
<evidence type="ECO:0000256" key="6">
    <source>
        <dbReference type="ARBA" id="ARBA00022840"/>
    </source>
</evidence>
<reference evidence="14 15" key="1">
    <citation type="submission" date="2016-01" db="EMBL/GenBank/DDBJ databases">
        <authorList>
            <person name="Mitreva M."/>
            <person name="Pepin K.H."/>
            <person name="Mihindukulasuriya K.A."/>
            <person name="Fulton R."/>
            <person name="Fronick C."/>
            <person name="O'Laughlin M."/>
            <person name="Miner T."/>
            <person name="Herter B."/>
            <person name="Rosa B.A."/>
            <person name="Cordes M."/>
            <person name="Tomlinson C."/>
            <person name="Wollam A."/>
            <person name="Palsikar V.B."/>
            <person name="Mardis E.R."/>
            <person name="Wilson R.K."/>
        </authorList>
    </citation>
    <scope>NUCLEOTIDE SEQUENCE [LARGE SCALE GENOMIC DNA]</scope>
    <source>
        <strain evidence="14 15">DNF00696</strain>
    </source>
</reference>
<keyword evidence="3 9" id="KW-0547">Nucleotide-binding</keyword>
<feature type="domain" description="DEAD-box RNA helicase Q" evidence="13">
    <location>
        <begin position="57"/>
        <end position="85"/>
    </location>
</feature>
<evidence type="ECO:0000256" key="3">
    <source>
        <dbReference type="ARBA" id="ARBA00022741"/>
    </source>
</evidence>
<keyword evidence="5 9" id="KW-0347">Helicase</keyword>
<dbReference type="GO" id="GO:0003723">
    <property type="term" value="F:RNA binding"/>
    <property type="evidence" value="ECO:0007669"/>
    <property type="project" value="TreeGrafter"/>
</dbReference>
<dbReference type="InterPro" id="IPR005580">
    <property type="entry name" value="DbpA/CsdA_RNA-bd_dom"/>
</dbReference>
<dbReference type="Gene3D" id="3.30.70.330">
    <property type="match status" value="1"/>
</dbReference>
<dbReference type="SMART" id="SM00490">
    <property type="entry name" value="HELICc"/>
    <property type="match status" value="1"/>
</dbReference>
<dbReference type="CDD" id="cd18787">
    <property type="entry name" value="SF2_C_DEAD"/>
    <property type="match status" value="1"/>
</dbReference>
<feature type="short sequence motif" description="Q motif" evidence="8">
    <location>
        <begin position="57"/>
        <end position="85"/>
    </location>
</feature>
<dbReference type="InterPro" id="IPR050547">
    <property type="entry name" value="DEAD_box_RNA_helicases"/>
</dbReference>
<dbReference type="InterPro" id="IPR014014">
    <property type="entry name" value="RNA_helicase_DEAD_Q_motif"/>
</dbReference>
<keyword evidence="4 9" id="KW-0378">Hydrolase</keyword>
<protein>
    <recommendedName>
        <fullName evidence="1">RNA helicase</fullName>
        <ecNumber evidence="1">3.6.4.13</ecNumber>
    </recommendedName>
</protein>
<dbReference type="PANTHER" id="PTHR47963:SF8">
    <property type="entry name" value="ATP-DEPENDENT RNA HELICASE DEAD"/>
    <property type="match status" value="1"/>
</dbReference>
<keyword evidence="7" id="KW-0346">Stress response</keyword>
<dbReference type="InterPro" id="IPR014001">
    <property type="entry name" value="Helicase_ATP-bd"/>
</dbReference>
<feature type="region of interest" description="Disordered" evidence="10">
    <location>
        <begin position="600"/>
        <end position="634"/>
    </location>
</feature>
<feature type="compositionally biased region" description="Basic and acidic residues" evidence="10">
    <location>
        <begin position="511"/>
        <end position="520"/>
    </location>
</feature>
<dbReference type="InterPro" id="IPR027417">
    <property type="entry name" value="P-loop_NTPase"/>
</dbReference>
<evidence type="ECO:0000256" key="10">
    <source>
        <dbReference type="SAM" id="MobiDB-lite"/>
    </source>
</evidence>
<gene>
    <name evidence="14" type="ORF">HMPREF1862_01482</name>
</gene>
<evidence type="ECO:0000256" key="7">
    <source>
        <dbReference type="ARBA" id="ARBA00023016"/>
    </source>
</evidence>
<dbReference type="AlphaFoldDB" id="A0AB34WYI1"/>
<dbReference type="GO" id="GO:0005524">
    <property type="term" value="F:ATP binding"/>
    <property type="evidence" value="ECO:0007669"/>
    <property type="project" value="UniProtKB-KW"/>
</dbReference>
<dbReference type="Pfam" id="PF25399">
    <property type="entry name" value="DeaD_dimer"/>
    <property type="match status" value="1"/>
</dbReference>
<organism evidence="14 15">
    <name type="scientific">Varibaculum cambriense</name>
    <dbReference type="NCBI Taxonomy" id="184870"/>
    <lineage>
        <taxon>Bacteria</taxon>
        <taxon>Bacillati</taxon>
        <taxon>Actinomycetota</taxon>
        <taxon>Actinomycetes</taxon>
        <taxon>Actinomycetales</taxon>
        <taxon>Actinomycetaceae</taxon>
        <taxon>Varibaculum</taxon>
    </lineage>
</organism>
<dbReference type="Pfam" id="PF00270">
    <property type="entry name" value="DEAD"/>
    <property type="match status" value="1"/>
</dbReference>
<evidence type="ECO:0000259" key="13">
    <source>
        <dbReference type="PROSITE" id="PS51195"/>
    </source>
</evidence>
<dbReference type="GO" id="GO:0016787">
    <property type="term" value="F:hydrolase activity"/>
    <property type="evidence" value="ECO:0007669"/>
    <property type="project" value="UniProtKB-KW"/>
</dbReference>
<dbReference type="EC" id="3.6.4.13" evidence="1"/>
<name>A0AB34WYI1_9ACTO</name>